<evidence type="ECO:0000313" key="3">
    <source>
        <dbReference type="EMBL" id="EDX16209.1"/>
    </source>
</evidence>
<gene>
    <name evidence="3" type="primary">Dsim\GD15028</name>
    <name evidence="3" type="ORF">Dsim_GD15028</name>
</gene>
<keyword evidence="2" id="KW-1133">Transmembrane helix</keyword>
<dbReference type="OrthoDB" id="8019597at2759"/>
<dbReference type="EMBL" id="CH990030">
    <property type="protein sequence ID" value="EDX16209.1"/>
    <property type="molecule type" value="Genomic_DNA"/>
</dbReference>
<evidence type="ECO:0000256" key="2">
    <source>
        <dbReference type="SAM" id="Phobius"/>
    </source>
</evidence>
<keyword evidence="2" id="KW-0812">Transmembrane</keyword>
<feature type="transmembrane region" description="Helical" evidence="2">
    <location>
        <begin position="24"/>
        <end position="42"/>
    </location>
</feature>
<accession>B4NVW4</accession>
<evidence type="ECO:0000256" key="1">
    <source>
        <dbReference type="SAM" id="MobiDB-lite"/>
    </source>
</evidence>
<protein>
    <submittedName>
        <fullName evidence="3">GD15028</fullName>
    </submittedName>
</protein>
<evidence type="ECO:0000313" key="4">
    <source>
        <dbReference type="Proteomes" id="UP000000304"/>
    </source>
</evidence>
<dbReference type="AlphaFoldDB" id="B4NVW4"/>
<name>B4NVW4_DROSI</name>
<keyword evidence="2" id="KW-0472">Membrane</keyword>
<feature type="region of interest" description="Disordered" evidence="1">
    <location>
        <begin position="86"/>
        <end position="119"/>
    </location>
</feature>
<sequence>MFCLASSGCLGTLAVHGHLISGSTLVLTILVVSALVSTKYTLKLLKIEDRDFQWSDKLNYKNLEDEDDDDRSDDIPSELLIPDAIPEIDEHSTDEDEELAPLAPKRQEKPQPQEQLAKESEDMNFRKGHFKHVHHLLLVGGKPVKGAAVPRSQHHRYRWQPSDNRWHGCENAGSGAPANSGKLLSSLVSGLVQWGAGAAVGTSDGTDASRDRDQQRIVTALDSLDESDFEILQSDDFK</sequence>
<dbReference type="Proteomes" id="UP000000304">
    <property type="component" value="Unassembled WGS sequence"/>
</dbReference>
<keyword evidence="4" id="KW-1185">Reference proteome</keyword>
<dbReference type="STRING" id="7240.B4NVW4"/>
<dbReference type="PhylomeDB" id="B4NVW4"/>
<proteinExistence type="predicted"/>
<dbReference type="HOGENOM" id="CLU_063534_0_0_1"/>
<organism evidence="3 4">
    <name type="scientific">Drosophila simulans</name>
    <name type="common">Fruit fly</name>
    <dbReference type="NCBI Taxonomy" id="7240"/>
    <lineage>
        <taxon>Eukaryota</taxon>
        <taxon>Metazoa</taxon>
        <taxon>Ecdysozoa</taxon>
        <taxon>Arthropoda</taxon>
        <taxon>Hexapoda</taxon>
        <taxon>Insecta</taxon>
        <taxon>Pterygota</taxon>
        <taxon>Neoptera</taxon>
        <taxon>Endopterygota</taxon>
        <taxon>Diptera</taxon>
        <taxon>Brachycera</taxon>
        <taxon>Muscomorpha</taxon>
        <taxon>Ephydroidea</taxon>
        <taxon>Drosophilidae</taxon>
        <taxon>Drosophila</taxon>
        <taxon>Sophophora</taxon>
    </lineage>
</organism>
<reference evidence="3 4" key="1">
    <citation type="journal article" date="2007" name="Nature">
        <title>Evolution of genes and genomes on the Drosophila phylogeny.</title>
        <authorList>
            <consortium name="Drosophila 12 Genomes Consortium"/>
            <person name="Clark A.G."/>
            <person name="Eisen M.B."/>
            <person name="Smith D.R."/>
            <person name="Bergman C.M."/>
            <person name="Oliver B."/>
            <person name="Markow T.A."/>
            <person name="Kaufman T.C."/>
            <person name="Kellis M."/>
            <person name="Gelbart W."/>
            <person name="Iyer V.N."/>
            <person name="Pollard D.A."/>
            <person name="Sackton T.B."/>
            <person name="Larracuente A.M."/>
            <person name="Singh N.D."/>
            <person name="Abad J.P."/>
            <person name="Abt D.N."/>
            <person name="Adryan B."/>
            <person name="Aguade M."/>
            <person name="Akashi H."/>
            <person name="Anderson W.W."/>
            <person name="Aquadro C.F."/>
            <person name="Ardell D.H."/>
            <person name="Arguello R."/>
            <person name="Artieri C.G."/>
            <person name="Barbash D.A."/>
            <person name="Barker D."/>
            <person name="Barsanti P."/>
            <person name="Batterham P."/>
            <person name="Batzoglou S."/>
            <person name="Begun D."/>
            <person name="Bhutkar A."/>
            <person name="Blanco E."/>
            <person name="Bosak S.A."/>
            <person name="Bradley R.K."/>
            <person name="Brand A.D."/>
            <person name="Brent M.R."/>
            <person name="Brooks A.N."/>
            <person name="Brown R.H."/>
            <person name="Butlin R.K."/>
            <person name="Caggese C."/>
            <person name="Calvi B.R."/>
            <person name="Bernardo de Carvalho A."/>
            <person name="Caspi A."/>
            <person name="Castrezana S."/>
            <person name="Celniker S.E."/>
            <person name="Chang J.L."/>
            <person name="Chapple C."/>
            <person name="Chatterji S."/>
            <person name="Chinwalla A."/>
            <person name="Civetta A."/>
            <person name="Clifton S.W."/>
            <person name="Comeron J.M."/>
            <person name="Costello J.C."/>
            <person name="Coyne J.A."/>
            <person name="Daub J."/>
            <person name="David R.G."/>
            <person name="Delcher A.L."/>
            <person name="Delehaunty K."/>
            <person name="Do C.B."/>
            <person name="Ebling H."/>
            <person name="Edwards K."/>
            <person name="Eickbush T."/>
            <person name="Evans J.D."/>
            <person name="Filipski A."/>
            <person name="Findeiss S."/>
            <person name="Freyhult E."/>
            <person name="Fulton L."/>
            <person name="Fulton R."/>
            <person name="Garcia A.C."/>
            <person name="Gardiner A."/>
            <person name="Garfield D.A."/>
            <person name="Garvin B.E."/>
            <person name="Gibson G."/>
            <person name="Gilbert D."/>
            <person name="Gnerre S."/>
            <person name="Godfrey J."/>
            <person name="Good R."/>
            <person name="Gotea V."/>
            <person name="Gravely B."/>
            <person name="Greenberg A.J."/>
            <person name="Griffiths-Jones S."/>
            <person name="Gross S."/>
            <person name="Guigo R."/>
            <person name="Gustafson E.A."/>
            <person name="Haerty W."/>
            <person name="Hahn M.W."/>
            <person name="Halligan D.L."/>
            <person name="Halpern A.L."/>
            <person name="Halter G.M."/>
            <person name="Han M.V."/>
            <person name="Heger A."/>
            <person name="Hillier L."/>
            <person name="Hinrichs A.S."/>
            <person name="Holmes I."/>
            <person name="Hoskins R.A."/>
            <person name="Hubisz M.J."/>
            <person name="Hultmark D."/>
            <person name="Huntley M.A."/>
            <person name="Jaffe D.B."/>
            <person name="Jagadeeshan S."/>
            <person name="Jeck W.R."/>
            <person name="Johnson J."/>
            <person name="Jones C.D."/>
            <person name="Jordan W.C."/>
            <person name="Karpen G.H."/>
            <person name="Kataoka E."/>
            <person name="Keightley P.D."/>
            <person name="Kheradpour P."/>
            <person name="Kirkness E.F."/>
            <person name="Koerich L.B."/>
            <person name="Kristiansen K."/>
            <person name="Kudrna D."/>
            <person name="Kulathinal R.J."/>
            <person name="Kumar S."/>
            <person name="Kwok R."/>
            <person name="Lander E."/>
            <person name="Langley C.H."/>
            <person name="Lapoint R."/>
            <person name="Lazzaro B.P."/>
            <person name="Lee S.J."/>
            <person name="Levesque L."/>
            <person name="Li R."/>
            <person name="Lin C.F."/>
            <person name="Lin M.F."/>
            <person name="Lindblad-Toh K."/>
            <person name="Llopart A."/>
            <person name="Long M."/>
            <person name="Low L."/>
            <person name="Lozovsky E."/>
            <person name="Lu J."/>
            <person name="Luo M."/>
            <person name="Machado C.A."/>
            <person name="Makalowski W."/>
            <person name="Marzo M."/>
            <person name="Matsuda M."/>
            <person name="Matzkin L."/>
            <person name="McAllister B."/>
            <person name="McBride C.S."/>
            <person name="McKernan B."/>
            <person name="McKernan K."/>
            <person name="Mendez-Lago M."/>
            <person name="Minx P."/>
            <person name="Mollenhauer M.U."/>
            <person name="Montooth K."/>
            <person name="Mount S.M."/>
            <person name="Mu X."/>
            <person name="Myers E."/>
            <person name="Negre B."/>
            <person name="Newfeld S."/>
            <person name="Nielsen R."/>
            <person name="Noor M.A."/>
            <person name="O'Grady P."/>
            <person name="Pachter L."/>
            <person name="Papaceit M."/>
            <person name="Parisi M.J."/>
            <person name="Parisi M."/>
            <person name="Parts L."/>
            <person name="Pedersen J.S."/>
            <person name="Pesole G."/>
            <person name="Phillippy A.M."/>
            <person name="Ponting C.P."/>
            <person name="Pop M."/>
            <person name="Porcelli D."/>
            <person name="Powell J.R."/>
            <person name="Prohaska S."/>
            <person name="Pruitt K."/>
            <person name="Puig M."/>
            <person name="Quesneville H."/>
            <person name="Ram K.R."/>
            <person name="Rand D."/>
            <person name="Rasmussen M.D."/>
            <person name="Reed L.K."/>
            <person name="Reenan R."/>
            <person name="Reily A."/>
            <person name="Remington K.A."/>
            <person name="Rieger T.T."/>
            <person name="Ritchie M.G."/>
            <person name="Robin C."/>
            <person name="Rogers Y.H."/>
            <person name="Rohde C."/>
            <person name="Rozas J."/>
            <person name="Rubenfield M.J."/>
            <person name="Ruiz A."/>
            <person name="Russo S."/>
            <person name="Salzberg S.L."/>
            <person name="Sanchez-Gracia A."/>
            <person name="Saranga D.J."/>
            <person name="Sato H."/>
            <person name="Schaeffer S.W."/>
            <person name="Schatz M.C."/>
            <person name="Schlenke T."/>
            <person name="Schwartz R."/>
            <person name="Segarra C."/>
            <person name="Singh R.S."/>
            <person name="Sirot L."/>
            <person name="Sirota M."/>
            <person name="Sisneros N.B."/>
            <person name="Smith C.D."/>
            <person name="Smith T.F."/>
            <person name="Spieth J."/>
            <person name="Stage D.E."/>
            <person name="Stark A."/>
            <person name="Stephan W."/>
            <person name="Strausberg R.L."/>
            <person name="Strempel S."/>
            <person name="Sturgill D."/>
            <person name="Sutton G."/>
            <person name="Sutton G.G."/>
            <person name="Tao W."/>
            <person name="Teichmann S."/>
            <person name="Tobari Y.N."/>
            <person name="Tomimura Y."/>
            <person name="Tsolas J.M."/>
            <person name="Valente V.L."/>
            <person name="Venter E."/>
            <person name="Venter J.C."/>
            <person name="Vicario S."/>
            <person name="Vieira F.G."/>
            <person name="Vilella A.J."/>
            <person name="Villasante A."/>
            <person name="Walenz B."/>
            <person name="Wang J."/>
            <person name="Wasserman M."/>
            <person name="Watts T."/>
            <person name="Wilson D."/>
            <person name="Wilson R.K."/>
            <person name="Wing R.A."/>
            <person name="Wolfner M.F."/>
            <person name="Wong A."/>
            <person name="Wong G.K."/>
            <person name="Wu C.I."/>
            <person name="Wu G."/>
            <person name="Yamamoto D."/>
            <person name="Yang H.P."/>
            <person name="Yang S.P."/>
            <person name="Yorke J.A."/>
            <person name="Yoshida K."/>
            <person name="Zdobnov E."/>
            <person name="Zhang P."/>
            <person name="Zhang Y."/>
            <person name="Zimin A.V."/>
            <person name="Baldwin J."/>
            <person name="Abdouelleil A."/>
            <person name="Abdulkadir J."/>
            <person name="Abebe A."/>
            <person name="Abera B."/>
            <person name="Abreu J."/>
            <person name="Acer S.C."/>
            <person name="Aftuck L."/>
            <person name="Alexander A."/>
            <person name="An P."/>
            <person name="Anderson E."/>
            <person name="Anderson S."/>
            <person name="Arachi H."/>
            <person name="Azer M."/>
            <person name="Bachantsang P."/>
            <person name="Barry A."/>
            <person name="Bayul T."/>
            <person name="Berlin A."/>
            <person name="Bessette D."/>
            <person name="Bloom T."/>
            <person name="Blye J."/>
            <person name="Boguslavskiy L."/>
            <person name="Bonnet C."/>
            <person name="Boukhgalter B."/>
            <person name="Bourzgui I."/>
            <person name="Brown A."/>
            <person name="Cahill P."/>
            <person name="Channer S."/>
            <person name="Cheshatsang Y."/>
            <person name="Chuda L."/>
            <person name="Citroen M."/>
            <person name="Collymore A."/>
            <person name="Cooke P."/>
            <person name="Costello M."/>
            <person name="D'Aco K."/>
            <person name="Daza R."/>
            <person name="De Haan G."/>
            <person name="DeGray S."/>
            <person name="DeMaso C."/>
            <person name="Dhargay N."/>
            <person name="Dooley K."/>
            <person name="Dooley E."/>
            <person name="Doricent M."/>
            <person name="Dorje P."/>
            <person name="Dorjee K."/>
            <person name="Dupes A."/>
            <person name="Elong R."/>
            <person name="Falk J."/>
            <person name="Farina A."/>
            <person name="Faro S."/>
            <person name="Ferguson D."/>
            <person name="Fisher S."/>
            <person name="Foley C.D."/>
            <person name="Franke A."/>
            <person name="Friedrich D."/>
            <person name="Gadbois L."/>
            <person name="Gearin G."/>
            <person name="Gearin C.R."/>
            <person name="Giannoukos G."/>
            <person name="Goode T."/>
            <person name="Graham J."/>
            <person name="Grandbois E."/>
            <person name="Grewal S."/>
            <person name="Gyaltsen K."/>
            <person name="Hafez N."/>
            <person name="Hagos B."/>
            <person name="Hall J."/>
            <person name="Henson C."/>
            <person name="Hollinger A."/>
            <person name="Honan T."/>
            <person name="Huard M.D."/>
            <person name="Hughes L."/>
            <person name="Hurhula B."/>
            <person name="Husby M.E."/>
            <person name="Kamat A."/>
            <person name="Kanga B."/>
            <person name="Kashin S."/>
            <person name="Khazanovich D."/>
            <person name="Kisner P."/>
            <person name="Lance K."/>
            <person name="Lara M."/>
            <person name="Lee W."/>
            <person name="Lennon N."/>
            <person name="Letendre F."/>
            <person name="LeVine R."/>
            <person name="Lipovsky A."/>
            <person name="Liu X."/>
            <person name="Liu J."/>
            <person name="Liu S."/>
            <person name="Lokyitsang T."/>
            <person name="Lokyitsang Y."/>
            <person name="Lubonja R."/>
            <person name="Lui A."/>
            <person name="MacDonald P."/>
            <person name="Magnisalis V."/>
            <person name="Maru K."/>
            <person name="Matthews C."/>
            <person name="McCusker W."/>
            <person name="McDonough S."/>
            <person name="Mehta T."/>
            <person name="Meldrim J."/>
            <person name="Meneus L."/>
            <person name="Mihai O."/>
            <person name="Mihalev A."/>
            <person name="Mihova T."/>
            <person name="Mittelman R."/>
            <person name="Mlenga V."/>
            <person name="Montmayeur A."/>
            <person name="Mulrain L."/>
            <person name="Navidi A."/>
            <person name="Naylor J."/>
            <person name="Negash T."/>
            <person name="Nguyen T."/>
            <person name="Nguyen N."/>
            <person name="Nicol R."/>
            <person name="Norbu C."/>
            <person name="Norbu N."/>
            <person name="Novod N."/>
            <person name="O'Neill B."/>
            <person name="Osman S."/>
            <person name="Markiewicz E."/>
            <person name="Oyono O.L."/>
            <person name="Patti C."/>
            <person name="Phunkhang P."/>
            <person name="Pierre F."/>
            <person name="Priest M."/>
            <person name="Raghuraman S."/>
            <person name="Rege F."/>
            <person name="Reyes R."/>
            <person name="Rise C."/>
            <person name="Rogov P."/>
            <person name="Ross K."/>
            <person name="Ryan E."/>
            <person name="Settipalli S."/>
            <person name="Shea T."/>
            <person name="Sherpa N."/>
            <person name="Shi L."/>
            <person name="Shih D."/>
            <person name="Sparrow T."/>
            <person name="Spaulding J."/>
            <person name="Stalker J."/>
            <person name="Stange-Thomann N."/>
            <person name="Stavropoulos S."/>
            <person name="Stone C."/>
            <person name="Strader C."/>
            <person name="Tesfaye S."/>
            <person name="Thomson T."/>
            <person name="Thoulutsang Y."/>
            <person name="Thoulutsang D."/>
            <person name="Topham K."/>
            <person name="Topping I."/>
            <person name="Tsamla T."/>
            <person name="Vassiliev H."/>
            <person name="Vo A."/>
            <person name="Wangchuk T."/>
            <person name="Wangdi T."/>
            <person name="Weiand M."/>
            <person name="Wilkinson J."/>
            <person name="Wilson A."/>
            <person name="Yadav S."/>
            <person name="Young G."/>
            <person name="Yu Q."/>
            <person name="Zembek L."/>
            <person name="Zhong D."/>
            <person name="Zimmer A."/>
            <person name="Zwirko Z."/>
            <person name="Jaffe D.B."/>
            <person name="Alvarez P."/>
            <person name="Brockman W."/>
            <person name="Butler J."/>
            <person name="Chin C."/>
            <person name="Gnerre S."/>
            <person name="Grabherr M."/>
            <person name="Kleber M."/>
            <person name="Mauceli E."/>
            <person name="MacCallum I."/>
        </authorList>
    </citation>
    <scope>NUCLEOTIDE SEQUENCE [LARGE SCALE GENOMIC DNA]</scope>
    <source>
        <strain evidence="4">white501</strain>
    </source>
</reference>
<dbReference type="OMA" id="WHGCENA"/>
<feature type="compositionally biased region" description="Basic and acidic residues" evidence="1">
    <location>
        <begin position="105"/>
        <end position="119"/>
    </location>
</feature>